<evidence type="ECO:0000313" key="1">
    <source>
        <dbReference type="EMBL" id="OAT69337.1"/>
    </source>
</evidence>
<comment type="caution">
    <text evidence="1">The sequence shown here is derived from an EMBL/GenBank/DDBJ whole genome shotgun (WGS) entry which is preliminary data.</text>
</comment>
<dbReference type="RefSeq" id="WP_064628843.1">
    <property type="nucleotide sequence ID" value="NZ_LQYE01000007.1"/>
</dbReference>
<reference evidence="1 2" key="1">
    <citation type="submission" date="2016-01" db="EMBL/GenBank/DDBJ databases">
        <title>Mycobacterium immunogenum strain CD11_6 genome sequencing and assembly.</title>
        <authorList>
            <person name="Kaur G."/>
            <person name="Nair G.R."/>
            <person name="Mayilraj S."/>
        </authorList>
    </citation>
    <scope>NUCLEOTIDE SEQUENCE [LARGE SCALE GENOMIC DNA]</scope>
    <source>
        <strain evidence="1 2">CD11-6</strain>
    </source>
</reference>
<evidence type="ECO:0000313" key="2">
    <source>
        <dbReference type="Proteomes" id="UP000186919"/>
    </source>
</evidence>
<proteinExistence type="predicted"/>
<dbReference type="EMBL" id="LQYE01000007">
    <property type="protein sequence ID" value="OAT69337.1"/>
    <property type="molecule type" value="Genomic_DNA"/>
</dbReference>
<organism evidence="1 2">
    <name type="scientific">Mycobacteroides immunogenum</name>
    <dbReference type="NCBI Taxonomy" id="83262"/>
    <lineage>
        <taxon>Bacteria</taxon>
        <taxon>Bacillati</taxon>
        <taxon>Actinomycetota</taxon>
        <taxon>Actinomycetes</taxon>
        <taxon>Mycobacteriales</taxon>
        <taxon>Mycobacteriaceae</taxon>
        <taxon>Mycobacteroides</taxon>
    </lineage>
</organism>
<dbReference type="AlphaFoldDB" id="A0A179VCI1"/>
<protein>
    <submittedName>
        <fullName evidence="1">Uncharacterized protein</fullName>
    </submittedName>
</protein>
<accession>A0A179VCI1</accession>
<dbReference type="Proteomes" id="UP000186919">
    <property type="component" value="Unassembled WGS sequence"/>
</dbReference>
<sequence>MNLWDSLTHQAYNLLTRARPKNLTPSVVLVQSLHKAPITTPSGICSRLADAPHVLPALARHARHGDRHALLMAAVLMRYRLRRIAELAAPEGFDNDDPGIRANDTLEIFFTLLRSAAEPEILTERYIWGNMLRTTLAKRPKAGTFDAAIPTDPQSAIFDRPDYGPDDHPTAAMLQTARDRNVITELEHHTLRVMYLHTGVFNLHAAAHTLDAKATAVERRAQRAIKKISHHLETAAA</sequence>
<gene>
    <name evidence="1" type="ORF">AWB85_21470</name>
</gene>
<name>A0A179VCI1_9MYCO</name>